<dbReference type="CDD" id="cd22851">
    <property type="entry name" value="SMN_N"/>
    <property type="match status" value="1"/>
</dbReference>
<evidence type="ECO:0000256" key="6">
    <source>
        <dbReference type="SAM" id="MobiDB-lite"/>
    </source>
</evidence>
<dbReference type="Pfam" id="PF20636">
    <property type="entry name" value="SMN_G2-BD"/>
    <property type="match status" value="1"/>
</dbReference>
<feature type="compositionally biased region" description="Polar residues" evidence="6">
    <location>
        <begin position="86"/>
        <end position="123"/>
    </location>
</feature>
<evidence type="ECO:0000256" key="3">
    <source>
        <dbReference type="ARBA" id="ARBA00022664"/>
    </source>
</evidence>
<dbReference type="PANTHER" id="PTHR39267">
    <property type="entry name" value="SURVIVAL MOTOR NEURON-LIKE PROTEIN 1"/>
    <property type="match status" value="1"/>
</dbReference>
<evidence type="ECO:0000313" key="8">
    <source>
        <dbReference type="Ensembl" id="ENSFCTP00005055921.1"/>
    </source>
</evidence>
<feature type="compositionally biased region" description="Basic residues" evidence="6">
    <location>
        <begin position="65"/>
        <end position="79"/>
    </location>
</feature>
<keyword evidence="4" id="KW-0508">mRNA splicing</keyword>
<feature type="domain" description="Survival Motor Neuron Gemin2-binding" evidence="7">
    <location>
        <begin position="24"/>
        <end position="52"/>
    </location>
</feature>
<keyword evidence="9" id="KW-1185">Reference proteome</keyword>
<dbReference type="InterPro" id="IPR040424">
    <property type="entry name" value="Smn1"/>
</dbReference>
<evidence type="ECO:0000313" key="9">
    <source>
        <dbReference type="Proteomes" id="UP000823872"/>
    </source>
</evidence>
<comment type="subcellular location">
    <subcellularLocation>
        <location evidence="1">Nucleus</location>
    </subcellularLocation>
</comment>
<dbReference type="CDD" id="cd22852">
    <property type="entry name" value="SMN_C"/>
    <property type="match status" value="1"/>
</dbReference>
<dbReference type="GeneTree" id="ENSGT00940000153352"/>
<dbReference type="Pfam" id="PF20635">
    <property type="entry name" value="SMN_YG-box"/>
    <property type="match status" value="1"/>
</dbReference>
<evidence type="ECO:0000259" key="7">
    <source>
        <dbReference type="Pfam" id="PF20636"/>
    </source>
</evidence>
<evidence type="ECO:0000256" key="1">
    <source>
        <dbReference type="ARBA" id="ARBA00004123"/>
    </source>
</evidence>
<feature type="region of interest" description="Disordered" evidence="6">
    <location>
        <begin position="51"/>
        <end position="151"/>
    </location>
</feature>
<reference evidence="8" key="2">
    <citation type="submission" date="2025-08" db="UniProtKB">
        <authorList>
            <consortium name="Ensembl"/>
        </authorList>
    </citation>
    <scope>IDENTIFICATION</scope>
    <source>
        <strain evidence="8">breed Abyssinian</strain>
    </source>
</reference>
<feature type="region of interest" description="Disordered" evidence="6">
    <location>
        <begin position="1"/>
        <end position="31"/>
    </location>
</feature>
<proteinExistence type="inferred from homology"/>
<protein>
    <recommendedName>
        <fullName evidence="7">Survival Motor Neuron Gemin2-binding domain-containing protein</fullName>
    </recommendedName>
</protein>
<comment type="similarity">
    <text evidence="2">Belongs to the SMN family.</text>
</comment>
<keyword evidence="3" id="KW-0507">mRNA processing</keyword>
<dbReference type="InterPro" id="IPR049481">
    <property type="entry name" value="SMN_G2-BD"/>
</dbReference>
<evidence type="ECO:0000256" key="4">
    <source>
        <dbReference type="ARBA" id="ARBA00023187"/>
    </source>
</evidence>
<accession>A0ABI8A9M4</accession>
<dbReference type="Ensembl" id="ENSFCTT00005080274.1">
    <property type="protein sequence ID" value="ENSFCTP00005055921.1"/>
    <property type="gene ID" value="ENSFCTG00005028516.1"/>
</dbReference>
<evidence type="ECO:0000256" key="5">
    <source>
        <dbReference type="ARBA" id="ARBA00023242"/>
    </source>
</evidence>
<dbReference type="InterPro" id="IPR047313">
    <property type="entry name" value="SMN_C"/>
</dbReference>
<dbReference type="Proteomes" id="UP000823872">
    <property type="component" value="Chromosome A1"/>
</dbReference>
<dbReference type="PANTHER" id="PTHR39267:SF1">
    <property type="entry name" value="SURVIVAL MOTOR NEURON PROTEIN"/>
    <property type="match status" value="1"/>
</dbReference>
<reference evidence="8 9" key="1">
    <citation type="submission" date="2021-02" db="EMBL/GenBank/DDBJ databases">
        <title>Safari Cat Assemblies.</title>
        <authorList>
            <person name="Bredemeyer K.R."/>
            <person name="Murphy W.J."/>
        </authorList>
    </citation>
    <scope>NUCLEOTIDE SEQUENCE [LARGE SCALE GENOMIC DNA]</scope>
</reference>
<sequence>MAMGGGSGVPEQEDSVLFRRGTGQSDDSDIWDDTALIKAYDKAVASFKHALKNGDISEASDKPKGTPKRKPAKKNKSQKKNTTAALKQNENESQISTDESENSCRSPGNKSNNVKSKATSWNSFLPPPPPMPGAGLGPAKPGLKFNGPPPPPPPPPHFLSCWLPPFPSGPPIIPPPPPICPDSLDDADALGSMLISWYMSGYHTGYYMVSDHSASFLTITLWLCDLVLFVTKKWFVMFGRS</sequence>
<keyword evidence="5" id="KW-0539">Nucleus</keyword>
<evidence type="ECO:0000256" key="2">
    <source>
        <dbReference type="ARBA" id="ARBA00005371"/>
    </source>
</evidence>
<reference evidence="8" key="3">
    <citation type="submission" date="2025-09" db="UniProtKB">
        <authorList>
            <consortium name="Ensembl"/>
        </authorList>
    </citation>
    <scope>IDENTIFICATION</scope>
    <source>
        <strain evidence="8">breed Abyssinian</strain>
    </source>
</reference>
<dbReference type="Gene3D" id="3.40.190.10">
    <property type="entry name" value="Periplasmic binding protein-like II"/>
    <property type="match status" value="1"/>
</dbReference>
<name>A0ABI8A9M4_FELCA</name>
<gene>
    <name evidence="8" type="primary">SMN2</name>
</gene>
<organism evidence="8 9">
    <name type="scientific">Felis catus</name>
    <name type="common">Cat</name>
    <name type="synonym">Felis silvestris catus</name>
    <dbReference type="NCBI Taxonomy" id="9685"/>
    <lineage>
        <taxon>Eukaryota</taxon>
        <taxon>Metazoa</taxon>
        <taxon>Chordata</taxon>
        <taxon>Craniata</taxon>
        <taxon>Vertebrata</taxon>
        <taxon>Euteleostomi</taxon>
        <taxon>Mammalia</taxon>
        <taxon>Eutheria</taxon>
        <taxon>Laurasiatheria</taxon>
        <taxon>Carnivora</taxon>
        <taxon>Feliformia</taxon>
        <taxon>Felidae</taxon>
        <taxon>Felinae</taxon>
        <taxon>Felis</taxon>
    </lineage>
</organism>